<keyword evidence="3" id="KW-1185">Reference proteome</keyword>
<comment type="caution">
    <text evidence="2">The sequence shown here is derived from an EMBL/GenBank/DDBJ whole genome shotgun (WGS) entry which is preliminary data.</text>
</comment>
<accession>A0ABP8YCA8</accession>
<evidence type="ECO:0000313" key="3">
    <source>
        <dbReference type="Proteomes" id="UP001500843"/>
    </source>
</evidence>
<gene>
    <name evidence="2" type="ORF">GCM10023198_57190</name>
</gene>
<name>A0ABP8YCA8_9MICO</name>
<evidence type="ECO:0000313" key="2">
    <source>
        <dbReference type="EMBL" id="GAA4724671.1"/>
    </source>
</evidence>
<feature type="region of interest" description="Disordered" evidence="1">
    <location>
        <begin position="1"/>
        <end position="23"/>
    </location>
</feature>
<evidence type="ECO:0000256" key="1">
    <source>
        <dbReference type="SAM" id="MobiDB-lite"/>
    </source>
</evidence>
<proteinExistence type="predicted"/>
<sequence>MVPDRERLPDVPTAHHNPPHPMRTASALVESPLQLLCTIEAHAAGLGGNPTRVHVRDDVPSLGNALDAVRGFGLPGGLSAELTGRRAALTANEPVWLVGDAFSGLFQATAPLRRGLTQVVLVDDGLATLDLARRIAEREPLIRPRATAGAARRSLGTVAARRLRSLAADGRATLFTALPLDVAVSDRLLAMGFELVRNTFSWLAQVPAADAPSEPTVVIGSALAGDGLIDADRYVDWVRSLAADGPLRYLPHRREPEAVLNRLSSVDGLVLDAAGAPVELRLRGMTASQRVVSLPSTAAVLLTTILAPAGVAVSPQAVPDSWWTDRATPSLRAHLSSVLRLAAETHAARTGPDSTNPEDHG</sequence>
<dbReference type="Proteomes" id="UP001500843">
    <property type="component" value="Unassembled WGS sequence"/>
</dbReference>
<protein>
    <submittedName>
        <fullName evidence="2">Uncharacterized protein</fullName>
    </submittedName>
</protein>
<reference evidence="3" key="1">
    <citation type="journal article" date="2019" name="Int. J. Syst. Evol. Microbiol.">
        <title>The Global Catalogue of Microorganisms (GCM) 10K type strain sequencing project: providing services to taxonomists for standard genome sequencing and annotation.</title>
        <authorList>
            <consortium name="The Broad Institute Genomics Platform"/>
            <consortium name="The Broad Institute Genome Sequencing Center for Infectious Disease"/>
            <person name="Wu L."/>
            <person name="Ma J."/>
        </authorList>
    </citation>
    <scope>NUCLEOTIDE SEQUENCE [LARGE SCALE GENOMIC DNA]</scope>
    <source>
        <strain evidence="3">JCM 17975</strain>
    </source>
</reference>
<organism evidence="2 3">
    <name type="scientific">Promicromonospora umidemergens</name>
    <dbReference type="NCBI Taxonomy" id="629679"/>
    <lineage>
        <taxon>Bacteria</taxon>
        <taxon>Bacillati</taxon>
        <taxon>Actinomycetota</taxon>
        <taxon>Actinomycetes</taxon>
        <taxon>Micrococcales</taxon>
        <taxon>Promicromonosporaceae</taxon>
        <taxon>Promicromonospora</taxon>
    </lineage>
</organism>
<dbReference type="EMBL" id="BAABHM010000036">
    <property type="protein sequence ID" value="GAA4724671.1"/>
    <property type="molecule type" value="Genomic_DNA"/>
</dbReference>